<dbReference type="EMBL" id="CP046904">
    <property type="protein sequence ID" value="QGZ40167.1"/>
    <property type="molecule type" value="Genomic_DNA"/>
</dbReference>
<reference evidence="3 4" key="1">
    <citation type="journal article" date="2015" name="Stand. Genomic Sci.">
        <title>Genomic Encyclopedia of Bacterial and Archaeal Type Strains, Phase III: the genomes of soil and plant-associated and newly described type strains.</title>
        <authorList>
            <person name="Whitman W.B."/>
            <person name="Woyke T."/>
            <person name="Klenk H.P."/>
            <person name="Zhou Y."/>
            <person name="Lilburn T.G."/>
            <person name="Beck B.J."/>
            <person name="De Vos P."/>
            <person name="Vandamme P."/>
            <person name="Eisen J.A."/>
            <person name="Garrity G."/>
            <person name="Hugenholtz P."/>
            <person name="Kyrpides N.C."/>
        </authorList>
    </citation>
    <scope>NUCLEOTIDE SEQUENCE [LARGE SCALE GENOMIC DNA]</scope>
    <source>
        <strain evidence="3 4">CGMCC 1.10685</strain>
    </source>
</reference>
<evidence type="ECO:0000313" key="4">
    <source>
        <dbReference type="Proteomes" id="UP000315112"/>
    </source>
</evidence>
<dbReference type="EMBL" id="VLKW01000016">
    <property type="protein sequence ID" value="TWI42119.1"/>
    <property type="molecule type" value="Genomic_DNA"/>
</dbReference>
<dbReference type="RefSeq" id="WP_145881689.1">
    <property type="nucleotide sequence ID" value="NZ_CP046904.1"/>
</dbReference>
<dbReference type="PROSITE" id="PS51186">
    <property type="entry name" value="GNAT"/>
    <property type="match status" value="1"/>
</dbReference>
<reference evidence="2 5" key="3">
    <citation type="submission" date="2019-12" db="EMBL/GenBank/DDBJ databases">
        <title>Draft Genome Sequences of Six Type Strains of the Genus Massilia.</title>
        <authorList>
            <person name="Miess H."/>
            <person name="Frediansyah A."/>
            <person name="Goeker M."/>
            <person name="Gross H."/>
        </authorList>
    </citation>
    <scope>NUCLEOTIDE SEQUENCE [LARGE SCALE GENOMIC DNA]</scope>
    <source>
        <strain evidence="2 5">DSM 26639</strain>
    </source>
</reference>
<dbReference type="Gene3D" id="3.40.630.30">
    <property type="match status" value="1"/>
</dbReference>
<evidence type="ECO:0000313" key="2">
    <source>
        <dbReference type="EMBL" id="QGZ40167.1"/>
    </source>
</evidence>
<evidence type="ECO:0000313" key="5">
    <source>
        <dbReference type="Proteomes" id="UP000437862"/>
    </source>
</evidence>
<keyword evidence="3" id="KW-0808">Transferase</keyword>
<dbReference type="Proteomes" id="UP000437862">
    <property type="component" value="Chromosome"/>
</dbReference>
<dbReference type="OrthoDB" id="2049878at2"/>
<dbReference type="InterPro" id="IPR000182">
    <property type="entry name" value="GNAT_dom"/>
</dbReference>
<dbReference type="SUPFAM" id="SSF55729">
    <property type="entry name" value="Acyl-CoA N-acyltransferases (Nat)"/>
    <property type="match status" value="1"/>
</dbReference>
<sequence>MSEPRFVRPRAVRGNKLVFRDAQPGDAEFILALRTDSRKNRYLSATSPDVAKQAAWLERYATDPEQIYFIIENLEGKPVGTVRLYDRRGHSFCWGSWIKADDAPSGFGIESALMVYHYALHLGFTAAHFDVRRDNAGVLSFHQRFGAKIVDENELDYFFEIDLDAIRATLDKFKSFLPDGIRIE</sequence>
<gene>
    <name evidence="2" type="ORF">GO485_14665</name>
    <name evidence="3" type="ORF">IP92_05650</name>
</gene>
<feature type="domain" description="N-acetyltransferase" evidence="1">
    <location>
        <begin position="17"/>
        <end position="164"/>
    </location>
</feature>
<evidence type="ECO:0000313" key="3">
    <source>
        <dbReference type="EMBL" id="TWI42119.1"/>
    </source>
</evidence>
<proteinExistence type="predicted"/>
<reference evidence="3" key="2">
    <citation type="submission" date="2019-07" db="EMBL/GenBank/DDBJ databases">
        <authorList>
            <person name="Whitman W."/>
            <person name="Huntemann M."/>
            <person name="Clum A."/>
            <person name="Pillay M."/>
            <person name="Palaniappan K."/>
            <person name="Varghese N."/>
            <person name="Mikhailova N."/>
            <person name="Stamatis D."/>
            <person name="Reddy T."/>
            <person name="Daum C."/>
            <person name="Shapiro N."/>
            <person name="Ivanova N."/>
            <person name="Kyrpides N."/>
            <person name="Woyke T."/>
        </authorList>
    </citation>
    <scope>NUCLEOTIDE SEQUENCE</scope>
    <source>
        <strain evidence="3">CGMCC 1.10685</strain>
    </source>
</reference>
<dbReference type="Proteomes" id="UP000315112">
    <property type="component" value="Unassembled WGS sequence"/>
</dbReference>
<name>A0A562PCH9_9BURK</name>
<keyword evidence="3" id="KW-0012">Acyltransferase</keyword>
<keyword evidence="5" id="KW-1185">Reference proteome</keyword>
<dbReference type="Pfam" id="PF13302">
    <property type="entry name" value="Acetyltransf_3"/>
    <property type="match status" value="1"/>
</dbReference>
<dbReference type="InterPro" id="IPR016181">
    <property type="entry name" value="Acyl_CoA_acyltransferase"/>
</dbReference>
<dbReference type="GO" id="GO:0016747">
    <property type="term" value="F:acyltransferase activity, transferring groups other than amino-acyl groups"/>
    <property type="evidence" value="ECO:0007669"/>
    <property type="project" value="InterPro"/>
</dbReference>
<protein>
    <submittedName>
        <fullName evidence="2">GNAT family N-acetyltransferase</fullName>
    </submittedName>
    <submittedName>
        <fullName evidence="3">L-amino acid N-acyltransferase YncA</fullName>
    </submittedName>
</protein>
<evidence type="ECO:0000259" key="1">
    <source>
        <dbReference type="PROSITE" id="PS51186"/>
    </source>
</evidence>
<dbReference type="AlphaFoldDB" id="A0A562PCH9"/>
<organism evidence="3 4">
    <name type="scientific">Pseudoduganella flava</name>
    <dbReference type="NCBI Taxonomy" id="871742"/>
    <lineage>
        <taxon>Bacteria</taxon>
        <taxon>Pseudomonadati</taxon>
        <taxon>Pseudomonadota</taxon>
        <taxon>Betaproteobacteria</taxon>
        <taxon>Burkholderiales</taxon>
        <taxon>Oxalobacteraceae</taxon>
        <taxon>Telluria group</taxon>
        <taxon>Pseudoduganella</taxon>
    </lineage>
</organism>
<accession>A0A562PCH9</accession>